<dbReference type="Gene3D" id="4.10.60.10">
    <property type="entry name" value="Zinc finger, CCHC-type"/>
    <property type="match status" value="1"/>
</dbReference>
<evidence type="ECO:0000313" key="3">
    <source>
        <dbReference type="EMBL" id="KAK2712804.1"/>
    </source>
</evidence>
<proteinExistence type="predicted"/>
<feature type="domain" description="CCHC-type" evidence="2">
    <location>
        <begin position="16"/>
        <end position="32"/>
    </location>
</feature>
<accession>A0AA88HM47</accession>
<feature type="compositionally biased region" description="Low complexity" evidence="1">
    <location>
        <begin position="547"/>
        <end position="556"/>
    </location>
</feature>
<feature type="compositionally biased region" description="Polar residues" evidence="1">
    <location>
        <begin position="564"/>
        <end position="588"/>
    </location>
</feature>
<dbReference type="SMART" id="SM00343">
    <property type="entry name" value="ZnF_C2HC"/>
    <property type="match status" value="2"/>
</dbReference>
<name>A0AA88HM47_ARTSF</name>
<dbReference type="PANTHER" id="PTHR37984">
    <property type="entry name" value="PROTEIN CBG26694"/>
    <property type="match status" value="1"/>
</dbReference>
<comment type="caution">
    <text evidence="3">The sequence shown here is derived from an EMBL/GenBank/DDBJ whole genome shotgun (WGS) entry which is preliminary data.</text>
</comment>
<dbReference type="InterPro" id="IPR050951">
    <property type="entry name" value="Retrovirus_Pol_polyprotein"/>
</dbReference>
<dbReference type="InterPro" id="IPR043128">
    <property type="entry name" value="Rev_trsase/Diguanyl_cyclase"/>
</dbReference>
<evidence type="ECO:0000259" key="2">
    <source>
        <dbReference type="SMART" id="SM00343"/>
    </source>
</evidence>
<dbReference type="Gene3D" id="3.10.10.10">
    <property type="entry name" value="HIV Type 1 Reverse Transcriptase, subunit A, domain 1"/>
    <property type="match status" value="1"/>
</dbReference>
<gene>
    <name evidence="3" type="ORF">QYM36_011485</name>
</gene>
<keyword evidence="4" id="KW-1185">Reference proteome</keyword>
<dbReference type="SUPFAM" id="SSF56672">
    <property type="entry name" value="DNA/RNA polymerases"/>
    <property type="match status" value="1"/>
</dbReference>
<dbReference type="PANTHER" id="PTHR37984:SF5">
    <property type="entry name" value="PROTEIN NYNRIN-LIKE"/>
    <property type="match status" value="1"/>
</dbReference>
<dbReference type="GO" id="GO:0071897">
    <property type="term" value="P:DNA biosynthetic process"/>
    <property type="evidence" value="ECO:0007669"/>
    <property type="project" value="UniProtKB-ARBA"/>
</dbReference>
<evidence type="ECO:0000313" key="4">
    <source>
        <dbReference type="Proteomes" id="UP001187531"/>
    </source>
</evidence>
<dbReference type="GO" id="GO:0008270">
    <property type="term" value="F:zinc ion binding"/>
    <property type="evidence" value="ECO:0007669"/>
    <property type="project" value="InterPro"/>
</dbReference>
<dbReference type="Gene3D" id="3.30.70.270">
    <property type="match status" value="3"/>
</dbReference>
<reference evidence="3" key="1">
    <citation type="submission" date="2023-07" db="EMBL/GenBank/DDBJ databases">
        <title>Chromosome-level genome assembly of Artemia franciscana.</title>
        <authorList>
            <person name="Jo E."/>
        </authorList>
    </citation>
    <scope>NUCLEOTIDE SEQUENCE</scope>
    <source>
        <tissue evidence="3">Whole body</tissue>
    </source>
</reference>
<dbReference type="AlphaFoldDB" id="A0AA88HM47"/>
<sequence>MKQEIDALKKQYNNKECYFCGAPYTKNHNCPARGKTCSKCNKPNHFAKVCKSKGVNEISQQEAGTSASEFMIDTVNSMLVKHADGPDAVIRIVDQKLDLVFKIDTGAEANVLPISDYNSMVLRFVELCICYKEGEKQVHQFHVVNTDRKPILSRKTSQNTNSIKFILNVQSEPAPTMKPETARILEEYGDVFEGVGKLPGKCKIHLKEGAVPTAQPPKRVTFTLQEKLKKELDRLEVMGIVEKTTTPTEWVNSIVVVQKQNGSLRICLDPVDLNKWVQRPYHPIPSFDDVAAKSQDEFQQKMEEVFERLNIGLIVDDIAGTVANTEDHDAKLRLVLQRAREKGVRFNGDKCIFNAVSIPYFRHLLTTEGVKADPEKTKSIANMPAPESHKQLQVLLAMYNYLARYIPNLSTLNHPLHELSKSKTYDWTTQHENARKQIQASICKNLSYSDHQSRNVEVIVDASQHGLGAQLVVDNKTNGKVYRWNRQQIRERNQSMSTKPHFEAMSPEPSIPGDQPHVSPQAQIGIEHPHSILSSPTNFPTPPRPTTTPAERFATPLADAATAESPSRSPLHLTQQPRQPLRGTTRSGRITKPPTRLNL</sequence>
<protein>
    <recommendedName>
        <fullName evidence="2">CCHC-type domain-containing protein</fullName>
    </recommendedName>
</protein>
<evidence type="ECO:0000256" key="1">
    <source>
        <dbReference type="SAM" id="MobiDB-lite"/>
    </source>
</evidence>
<dbReference type="InterPro" id="IPR001878">
    <property type="entry name" value="Znf_CCHC"/>
</dbReference>
<dbReference type="InterPro" id="IPR043502">
    <property type="entry name" value="DNA/RNA_pol_sf"/>
</dbReference>
<feature type="region of interest" description="Disordered" evidence="1">
    <location>
        <begin position="488"/>
        <end position="599"/>
    </location>
</feature>
<feature type="domain" description="CCHC-type" evidence="2">
    <location>
        <begin position="36"/>
        <end position="52"/>
    </location>
</feature>
<dbReference type="GO" id="GO:0003676">
    <property type="term" value="F:nucleic acid binding"/>
    <property type="evidence" value="ECO:0007669"/>
    <property type="project" value="InterPro"/>
</dbReference>
<dbReference type="EMBL" id="JAVRJZ010000015">
    <property type="protein sequence ID" value="KAK2712804.1"/>
    <property type="molecule type" value="Genomic_DNA"/>
</dbReference>
<dbReference type="Proteomes" id="UP001187531">
    <property type="component" value="Unassembled WGS sequence"/>
</dbReference>
<organism evidence="3 4">
    <name type="scientific">Artemia franciscana</name>
    <name type="common">Brine shrimp</name>
    <name type="synonym">Artemia sanfranciscana</name>
    <dbReference type="NCBI Taxonomy" id="6661"/>
    <lineage>
        <taxon>Eukaryota</taxon>
        <taxon>Metazoa</taxon>
        <taxon>Ecdysozoa</taxon>
        <taxon>Arthropoda</taxon>
        <taxon>Crustacea</taxon>
        <taxon>Branchiopoda</taxon>
        <taxon>Anostraca</taxon>
        <taxon>Artemiidae</taxon>
        <taxon>Artemia</taxon>
    </lineage>
</organism>